<gene>
    <name evidence="1" type="ORF">QJS10_CPB12g01685</name>
</gene>
<sequence length="137" mass="15533">MNKKVEGLPSQFDGPLLLETTSRPAMAYIEKGELKSKKSFWRLRTITDFFWAIINSLTCSSQQCSRWKNRMLTRKVRDHPRNGMVVLVEALEVVHMVMGPHAPVDLEGCRVFDQTTTVHSLHVALAVVVKQPLSCLV</sequence>
<dbReference type="Proteomes" id="UP001180020">
    <property type="component" value="Unassembled WGS sequence"/>
</dbReference>
<evidence type="ECO:0000313" key="1">
    <source>
        <dbReference type="EMBL" id="KAK1302719.1"/>
    </source>
</evidence>
<accession>A0AAV9DNK4</accession>
<protein>
    <submittedName>
        <fullName evidence="1">Uncharacterized protein</fullName>
    </submittedName>
</protein>
<proteinExistence type="predicted"/>
<dbReference type="InterPro" id="IPR024491">
    <property type="entry name" value="Se_SelK/SelG"/>
</dbReference>
<reference evidence="1" key="1">
    <citation type="journal article" date="2023" name="Nat. Commun.">
        <title>Diploid and tetraploid genomes of Acorus and the evolution of monocots.</title>
        <authorList>
            <person name="Ma L."/>
            <person name="Liu K.W."/>
            <person name="Li Z."/>
            <person name="Hsiao Y.Y."/>
            <person name="Qi Y."/>
            <person name="Fu T."/>
            <person name="Tang G.D."/>
            <person name="Zhang D."/>
            <person name="Sun W.H."/>
            <person name="Liu D.K."/>
            <person name="Li Y."/>
            <person name="Chen G.Z."/>
            <person name="Liu X.D."/>
            <person name="Liao X.Y."/>
            <person name="Jiang Y.T."/>
            <person name="Yu X."/>
            <person name="Hao Y."/>
            <person name="Huang J."/>
            <person name="Zhao X.W."/>
            <person name="Ke S."/>
            <person name="Chen Y.Y."/>
            <person name="Wu W.L."/>
            <person name="Hsu J.L."/>
            <person name="Lin Y.F."/>
            <person name="Huang M.D."/>
            <person name="Li C.Y."/>
            <person name="Huang L."/>
            <person name="Wang Z.W."/>
            <person name="Zhao X."/>
            <person name="Zhong W.Y."/>
            <person name="Peng D.H."/>
            <person name="Ahmad S."/>
            <person name="Lan S."/>
            <person name="Zhang J.S."/>
            <person name="Tsai W.C."/>
            <person name="Van de Peer Y."/>
            <person name="Liu Z.J."/>
        </authorList>
    </citation>
    <scope>NUCLEOTIDE SEQUENCE</scope>
    <source>
        <strain evidence="1">CP</strain>
    </source>
</reference>
<reference evidence="1" key="2">
    <citation type="submission" date="2023-06" db="EMBL/GenBank/DDBJ databases">
        <authorList>
            <person name="Ma L."/>
            <person name="Liu K.-W."/>
            <person name="Li Z."/>
            <person name="Hsiao Y.-Y."/>
            <person name="Qi Y."/>
            <person name="Fu T."/>
            <person name="Tang G."/>
            <person name="Zhang D."/>
            <person name="Sun W.-H."/>
            <person name="Liu D.-K."/>
            <person name="Li Y."/>
            <person name="Chen G.-Z."/>
            <person name="Liu X.-D."/>
            <person name="Liao X.-Y."/>
            <person name="Jiang Y.-T."/>
            <person name="Yu X."/>
            <person name="Hao Y."/>
            <person name="Huang J."/>
            <person name="Zhao X.-W."/>
            <person name="Ke S."/>
            <person name="Chen Y.-Y."/>
            <person name="Wu W.-L."/>
            <person name="Hsu J.-L."/>
            <person name="Lin Y.-F."/>
            <person name="Huang M.-D."/>
            <person name="Li C.-Y."/>
            <person name="Huang L."/>
            <person name="Wang Z.-W."/>
            <person name="Zhao X."/>
            <person name="Zhong W.-Y."/>
            <person name="Peng D.-H."/>
            <person name="Ahmad S."/>
            <person name="Lan S."/>
            <person name="Zhang J.-S."/>
            <person name="Tsai W.-C."/>
            <person name="Van De Peer Y."/>
            <person name="Liu Z.-J."/>
        </authorList>
    </citation>
    <scope>NUCLEOTIDE SEQUENCE</scope>
    <source>
        <strain evidence="1">CP</strain>
        <tissue evidence="1">Leaves</tissue>
    </source>
</reference>
<name>A0AAV9DNK4_ACOCL</name>
<comment type="caution">
    <text evidence="1">The sequence shown here is derived from an EMBL/GenBank/DDBJ whole genome shotgun (WGS) entry which is preliminary data.</text>
</comment>
<organism evidence="1 2">
    <name type="scientific">Acorus calamus</name>
    <name type="common">Sweet flag</name>
    <dbReference type="NCBI Taxonomy" id="4465"/>
    <lineage>
        <taxon>Eukaryota</taxon>
        <taxon>Viridiplantae</taxon>
        <taxon>Streptophyta</taxon>
        <taxon>Embryophyta</taxon>
        <taxon>Tracheophyta</taxon>
        <taxon>Spermatophyta</taxon>
        <taxon>Magnoliopsida</taxon>
        <taxon>Liliopsida</taxon>
        <taxon>Acoraceae</taxon>
        <taxon>Acorus</taxon>
    </lineage>
</organism>
<dbReference type="Pfam" id="PF10961">
    <property type="entry name" value="SelK_SelG"/>
    <property type="match status" value="1"/>
</dbReference>
<dbReference type="AlphaFoldDB" id="A0AAV9DNK4"/>
<evidence type="ECO:0000313" key="2">
    <source>
        <dbReference type="Proteomes" id="UP001180020"/>
    </source>
</evidence>
<dbReference type="EMBL" id="JAUJYO010000012">
    <property type="protein sequence ID" value="KAK1302719.1"/>
    <property type="molecule type" value="Genomic_DNA"/>
</dbReference>
<keyword evidence="2" id="KW-1185">Reference proteome</keyword>